<dbReference type="Proteomes" id="UP000464318">
    <property type="component" value="Chromosome"/>
</dbReference>
<evidence type="ECO:0000313" key="1">
    <source>
        <dbReference type="EMBL" id="QHN64845.1"/>
    </source>
</evidence>
<dbReference type="RefSeq" id="WP_160223878.1">
    <property type="nucleotide sequence ID" value="NZ_CP029149.1"/>
</dbReference>
<accession>A0A6P1QT27</accession>
<dbReference type="EMBL" id="CP029149">
    <property type="protein sequence ID" value="QHN64845.1"/>
    <property type="molecule type" value="Genomic_DNA"/>
</dbReference>
<gene>
    <name evidence="1" type="ORF">DBX24_02525</name>
</gene>
<dbReference type="AlphaFoldDB" id="A0A6P1QT27"/>
<keyword evidence="2" id="KW-1185">Reference proteome</keyword>
<protein>
    <submittedName>
        <fullName evidence="1">Uncharacterized protein</fullName>
    </submittedName>
</protein>
<sequence length="323" mass="36853">MFQLDWKIQFKGEDKTWLLGIIAECNIEKSTKNLADIATIILPETEMNKVINISETIKRGYQVAIYLGYNDNLTLEFDGYVKEIKVSENSLNIVCEDALFIFRKGVPNKEFKPSSIKKIAQYLIDNIDKSFKLVCDYDIPYDKFTIYQATGFDVLAKLQEETGADIFFDTKKKELHIHATYTWKSGEADFSMQHNIETSSLEYKSAEDKKVEITIESTGLDGKTIKHTEGQTGGDKITKKVGRMSKETIKIMAKNEYKNRMSPGYEGSFDTWLIPYVEPSYTIGIYDDDYPDKDGRYYAESVTTNFSQSGGKRTITPGIKLSE</sequence>
<reference evidence="1 2" key="1">
    <citation type="submission" date="2018-04" db="EMBL/GenBank/DDBJ databases">
        <title>Characteristic and Complete Genome Sequencing of A Novel Member of Infective Endocarditis Causative Bacteria: Bergeyella cardium QL-PH.</title>
        <authorList>
            <person name="Pan H."/>
            <person name="Sun E."/>
            <person name="Zhang Y."/>
        </authorList>
    </citation>
    <scope>NUCLEOTIDE SEQUENCE [LARGE SCALE GENOMIC DNA]</scope>
    <source>
        <strain evidence="1 2">HPQL</strain>
    </source>
</reference>
<name>A0A6P1QT27_9FLAO</name>
<dbReference type="OrthoDB" id="1065075at2"/>
<evidence type="ECO:0000313" key="2">
    <source>
        <dbReference type="Proteomes" id="UP000464318"/>
    </source>
</evidence>
<organism evidence="1 2">
    <name type="scientific">Bergeyella cardium</name>
    <dbReference type="NCBI Taxonomy" id="1585976"/>
    <lineage>
        <taxon>Bacteria</taxon>
        <taxon>Pseudomonadati</taxon>
        <taxon>Bacteroidota</taxon>
        <taxon>Flavobacteriia</taxon>
        <taxon>Flavobacteriales</taxon>
        <taxon>Weeksellaceae</taxon>
        <taxon>Bergeyella</taxon>
    </lineage>
</organism>
<dbReference type="KEGG" id="bcad:DBX24_02525"/>
<proteinExistence type="predicted"/>
<dbReference type="SUPFAM" id="SSF69279">
    <property type="entry name" value="Phage tail proteins"/>
    <property type="match status" value="1"/>
</dbReference>